<dbReference type="InterPro" id="IPR029063">
    <property type="entry name" value="SAM-dependent_MTases_sf"/>
</dbReference>
<keyword evidence="6" id="KW-0238">DNA-binding</keyword>
<reference evidence="11 12" key="2">
    <citation type="submission" date="2019-07" db="EMBL/GenBank/DDBJ databases">
        <title>Complete Genome Sequence and Methylome Analysis of Nocardia otitidis-caviarum NEB252.</title>
        <authorList>
            <person name="Fomenkov A."/>
            <person name="Anton B.P."/>
            <person name="Vincze T."/>
            <person name="Roberts R.J."/>
        </authorList>
    </citation>
    <scope>NUCLEOTIDE SEQUENCE [LARGE SCALE GENOMIC DNA]</scope>
    <source>
        <strain evidence="11 12">NEB252</strain>
    </source>
</reference>
<evidence type="ECO:0000256" key="6">
    <source>
        <dbReference type="ARBA" id="ARBA00023125"/>
    </source>
</evidence>
<dbReference type="GO" id="GO:0008170">
    <property type="term" value="F:N-methyltransferase activity"/>
    <property type="evidence" value="ECO:0007669"/>
    <property type="project" value="InterPro"/>
</dbReference>
<dbReference type="InterPro" id="IPR017985">
    <property type="entry name" value="MeTrfase_CN4_CS"/>
</dbReference>
<feature type="domain" description="DNA methylase N-4/N-6" evidence="9">
    <location>
        <begin position="73"/>
        <end position="340"/>
    </location>
</feature>
<comment type="similarity">
    <text evidence="1">Belongs to the N(4)/N(6)-methyltransferase family. N(4) subfamily.</text>
</comment>
<proteinExistence type="inferred from homology"/>
<dbReference type="Gene3D" id="3.40.50.150">
    <property type="entry name" value="Vaccinia Virus protein VP39"/>
    <property type="match status" value="1"/>
</dbReference>
<gene>
    <name evidence="10" type="primary">notIM</name>
    <name evidence="11" type="ORF">FOH10_30200</name>
</gene>
<dbReference type="PROSITE" id="PS00093">
    <property type="entry name" value="N4_MTASE"/>
    <property type="match status" value="1"/>
</dbReference>
<evidence type="ECO:0000256" key="7">
    <source>
        <dbReference type="ARBA" id="ARBA00049120"/>
    </source>
</evidence>
<keyword evidence="3 10" id="KW-0808">Transferase</keyword>
<keyword evidence="2 10" id="KW-0489">Methyltransferase</keyword>
<organism evidence="10">
    <name type="scientific">Nocardia otitidiscaviarum</name>
    <dbReference type="NCBI Taxonomy" id="1823"/>
    <lineage>
        <taxon>Bacteria</taxon>
        <taxon>Bacillati</taxon>
        <taxon>Actinomycetota</taxon>
        <taxon>Actinomycetes</taxon>
        <taxon>Mycobacteriales</taxon>
        <taxon>Nocardiaceae</taxon>
        <taxon>Nocardia</taxon>
    </lineage>
</organism>
<dbReference type="PRINTS" id="PR00508">
    <property type="entry name" value="S21N4MTFRASE"/>
</dbReference>
<reference evidence="10" key="1">
    <citation type="journal article" date="2006" name="Nucleic Acids Res.">
        <title>Engineering a rare-cutting restriction enzyme: genetic screening and selection of NotI variants.</title>
        <authorList>
            <person name="Samuelson J.C."/>
            <person name="Morgan R.D."/>
            <person name="Benner J.S."/>
            <person name="Claus T.E."/>
            <person name="Packard S.L."/>
            <person name="Xu S.Y."/>
        </authorList>
    </citation>
    <scope>NUCLEOTIDE SEQUENCE</scope>
    <source>
        <strain evidence="10">ATCC 14630</strain>
    </source>
</reference>
<dbReference type="Pfam" id="PF01555">
    <property type="entry name" value="N6_N4_Mtase"/>
    <property type="match status" value="1"/>
</dbReference>
<dbReference type="EMBL" id="CP041695">
    <property type="protein sequence ID" value="QDP82371.1"/>
    <property type="molecule type" value="Genomic_DNA"/>
</dbReference>
<dbReference type="InterPro" id="IPR002941">
    <property type="entry name" value="DNA_methylase_N4/N6"/>
</dbReference>
<accession>Q2I6W3</accession>
<sequence length="353" mass="39493">MSGPRLHVGISVCGSLTGLWITRSRRTPVRVVIPYDACVTSLSSYDSAIDDPTVEVRQGDAYDLASGLDPQSIDLIITSPPYWGMRTYGHDHSEDVLDEWVAEGNHATDVPPYEWYREHGGLLGMEPIPEWFISHLVEIFERLRPALKLGGSVWVNLGDTYFARWSSIRSDGRQGLGDNPRTRRKTPMGGYRQEKQLMLIPSRFAIAMQDKRWILRNDLIWHKPNVAPRPEKDRLRLAHEHFFHFVLRPKEGRAKYYYDTSAVEEGTRDVVTVNVRSGSDGHSATFPPDLIRPRIESSSPVGGLVLDPFAGTGRALGVAAELGRSAIGFELSEEFTQAATRNAEASANALRLL</sequence>
<dbReference type="InterPro" id="IPR001091">
    <property type="entry name" value="RM_Methyltransferase"/>
</dbReference>
<comment type="catalytic activity">
    <reaction evidence="7">
        <text>a 2'-deoxycytidine in DNA + S-adenosyl-L-methionine = an N(4)-methyl-2'-deoxycytidine in DNA + S-adenosyl-L-homocysteine + H(+)</text>
        <dbReference type="Rhea" id="RHEA:16857"/>
        <dbReference type="Rhea" id="RHEA-COMP:11369"/>
        <dbReference type="Rhea" id="RHEA-COMP:13674"/>
        <dbReference type="ChEBI" id="CHEBI:15378"/>
        <dbReference type="ChEBI" id="CHEBI:57856"/>
        <dbReference type="ChEBI" id="CHEBI:59789"/>
        <dbReference type="ChEBI" id="CHEBI:85452"/>
        <dbReference type="ChEBI" id="CHEBI:137933"/>
        <dbReference type="EC" id="2.1.1.113"/>
    </reaction>
</comment>
<evidence type="ECO:0000256" key="3">
    <source>
        <dbReference type="ARBA" id="ARBA00022679"/>
    </source>
</evidence>
<dbReference type="GO" id="GO:0009307">
    <property type="term" value="P:DNA restriction-modification system"/>
    <property type="evidence" value="ECO:0007669"/>
    <property type="project" value="UniProtKB-KW"/>
</dbReference>
<dbReference type="EMBL" id="DQ242471">
    <property type="protein sequence ID" value="ABC87269.1"/>
    <property type="molecule type" value="Genomic_DNA"/>
</dbReference>
<keyword evidence="4" id="KW-0949">S-adenosyl-L-methionine</keyword>
<dbReference type="REBASE" id="3470">
    <property type="entry name" value="M.NotI"/>
</dbReference>
<dbReference type="PRO" id="PR:Q2I6W3"/>
<dbReference type="GO" id="GO:0003677">
    <property type="term" value="F:DNA binding"/>
    <property type="evidence" value="ECO:0007669"/>
    <property type="project" value="UniProtKB-KW"/>
</dbReference>
<dbReference type="KEGG" id="nod:FOH10_30200"/>
<evidence type="ECO:0000259" key="9">
    <source>
        <dbReference type="Pfam" id="PF01555"/>
    </source>
</evidence>
<dbReference type="SMR" id="Q2I6W3"/>
<dbReference type="GO" id="GO:0015667">
    <property type="term" value="F:site-specific DNA-methyltransferase (cytosine-N4-specific) activity"/>
    <property type="evidence" value="ECO:0007669"/>
    <property type="project" value="UniProtKB-EC"/>
</dbReference>
<evidence type="ECO:0000313" key="10">
    <source>
        <dbReference type="EMBL" id="ABC87269.1"/>
    </source>
</evidence>
<dbReference type="EC" id="2.1.1.-" evidence="8"/>
<evidence type="ECO:0000256" key="4">
    <source>
        <dbReference type="ARBA" id="ARBA00022691"/>
    </source>
</evidence>
<evidence type="ECO:0000256" key="8">
    <source>
        <dbReference type="RuleBase" id="RU362026"/>
    </source>
</evidence>
<dbReference type="AlphaFoldDB" id="Q2I6W3"/>
<evidence type="ECO:0000256" key="1">
    <source>
        <dbReference type="ARBA" id="ARBA00010203"/>
    </source>
</evidence>
<dbReference type="GO" id="GO:0032259">
    <property type="term" value="P:methylation"/>
    <property type="evidence" value="ECO:0007669"/>
    <property type="project" value="UniProtKB-KW"/>
</dbReference>
<dbReference type="Proteomes" id="UP000317039">
    <property type="component" value="Chromosome"/>
</dbReference>
<name>Q2I6W3_9NOCA</name>
<dbReference type="SUPFAM" id="SSF53335">
    <property type="entry name" value="S-adenosyl-L-methionine-dependent methyltransferases"/>
    <property type="match status" value="1"/>
</dbReference>
<evidence type="ECO:0000313" key="11">
    <source>
        <dbReference type="EMBL" id="QDP82371.1"/>
    </source>
</evidence>
<protein>
    <recommendedName>
        <fullName evidence="8">Methyltransferase</fullName>
        <ecNumber evidence="8">2.1.1.-</ecNumber>
    </recommendedName>
</protein>
<evidence type="ECO:0000256" key="5">
    <source>
        <dbReference type="ARBA" id="ARBA00022747"/>
    </source>
</evidence>
<evidence type="ECO:0000256" key="2">
    <source>
        <dbReference type="ARBA" id="ARBA00022603"/>
    </source>
</evidence>
<evidence type="ECO:0000313" key="12">
    <source>
        <dbReference type="Proteomes" id="UP000317039"/>
    </source>
</evidence>
<keyword evidence="5" id="KW-0680">Restriction system</keyword>